<name>A0AAE0NHS8_9PEZI</name>
<organism evidence="3 4">
    <name type="scientific">Podospora didyma</name>
    <dbReference type="NCBI Taxonomy" id="330526"/>
    <lineage>
        <taxon>Eukaryota</taxon>
        <taxon>Fungi</taxon>
        <taxon>Dikarya</taxon>
        <taxon>Ascomycota</taxon>
        <taxon>Pezizomycotina</taxon>
        <taxon>Sordariomycetes</taxon>
        <taxon>Sordariomycetidae</taxon>
        <taxon>Sordariales</taxon>
        <taxon>Podosporaceae</taxon>
        <taxon>Podospora</taxon>
    </lineage>
</organism>
<comment type="caution">
    <text evidence="3">The sequence shown here is derived from an EMBL/GenBank/DDBJ whole genome shotgun (WGS) entry which is preliminary data.</text>
</comment>
<evidence type="ECO:0000313" key="3">
    <source>
        <dbReference type="EMBL" id="KAK3381710.1"/>
    </source>
</evidence>
<dbReference type="PANTHER" id="PTHR24148:SF64">
    <property type="entry name" value="HETEROKARYON INCOMPATIBILITY DOMAIN-CONTAINING PROTEIN"/>
    <property type="match status" value="1"/>
</dbReference>
<protein>
    <submittedName>
        <fullName evidence="3">Heterokaryon incompatibility protein-domain-containing protein</fullName>
    </submittedName>
</protein>
<dbReference type="PANTHER" id="PTHR24148">
    <property type="entry name" value="ANKYRIN REPEAT DOMAIN-CONTAINING PROTEIN 39 HOMOLOG-RELATED"/>
    <property type="match status" value="1"/>
</dbReference>
<reference evidence="3" key="2">
    <citation type="submission" date="2023-06" db="EMBL/GenBank/DDBJ databases">
        <authorList>
            <consortium name="Lawrence Berkeley National Laboratory"/>
            <person name="Haridas S."/>
            <person name="Hensen N."/>
            <person name="Bonometti L."/>
            <person name="Westerberg I."/>
            <person name="Brannstrom I.O."/>
            <person name="Guillou S."/>
            <person name="Cros-Aarteil S."/>
            <person name="Calhoun S."/>
            <person name="Kuo A."/>
            <person name="Mondo S."/>
            <person name="Pangilinan J."/>
            <person name="Riley R."/>
            <person name="LaButti K."/>
            <person name="Andreopoulos B."/>
            <person name="Lipzen A."/>
            <person name="Chen C."/>
            <person name="Yanf M."/>
            <person name="Daum C."/>
            <person name="Ng V."/>
            <person name="Clum A."/>
            <person name="Steindorff A."/>
            <person name="Ohm R."/>
            <person name="Martin F."/>
            <person name="Silar P."/>
            <person name="Natvig D."/>
            <person name="Lalanne C."/>
            <person name="Gautier V."/>
            <person name="Ament-velasquez S.L."/>
            <person name="Kruys A."/>
            <person name="Hutchinson M.I."/>
            <person name="Powell A.J."/>
            <person name="Barry K."/>
            <person name="Miller A.N."/>
            <person name="Grigoriev I.V."/>
            <person name="Debuchy R."/>
            <person name="Gladieux P."/>
            <person name="Thoren M.H."/>
            <person name="Johannesson H."/>
        </authorList>
    </citation>
    <scope>NUCLEOTIDE SEQUENCE</scope>
    <source>
        <strain evidence="3">CBS 232.78</strain>
    </source>
</reference>
<accession>A0AAE0NHS8</accession>
<dbReference type="EMBL" id="JAULSW010000005">
    <property type="protein sequence ID" value="KAK3381710.1"/>
    <property type="molecule type" value="Genomic_DNA"/>
</dbReference>
<keyword evidence="4" id="KW-1185">Reference proteome</keyword>
<dbReference type="AlphaFoldDB" id="A0AAE0NHS8"/>
<feature type="domain" description="Heterokaryon incompatibility" evidence="2">
    <location>
        <begin position="52"/>
        <end position="254"/>
    </location>
</feature>
<evidence type="ECO:0000259" key="2">
    <source>
        <dbReference type="Pfam" id="PF06985"/>
    </source>
</evidence>
<dbReference type="InterPro" id="IPR052895">
    <property type="entry name" value="HetReg/Transcr_Mod"/>
</dbReference>
<reference evidence="3" key="1">
    <citation type="journal article" date="2023" name="Mol. Phylogenet. Evol.">
        <title>Genome-scale phylogeny and comparative genomics of the fungal order Sordariales.</title>
        <authorList>
            <person name="Hensen N."/>
            <person name="Bonometti L."/>
            <person name="Westerberg I."/>
            <person name="Brannstrom I.O."/>
            <person name="Guillou S."/>
            <person name="Cros-Aarteil S."/>
            <person name="Calhoun S."/>
            <person name="Haridas S."/>
            <person name="Kuo A."/>
            <person name="Mondo S."/>
            <person name="Pangilinan J."/>
            <person name="Riley R."/>
            <person name="LaButti K."/>
            <person name="Andreopoulos B."/>
            <person name="Lipzen A."/>
            <person name="Chen C."/>
            <person name="Yan M."/>
            <person name="Daum C."/>
            <person name="Ng V."/>
            <person name="Clum A."/>
            <person name="Steindorff A."/>
            <person name="Ohm R.A."/>
            <person name="Martin F."/>
            <person name="Silar P."/>
            <person name="Natvig D.O."/>
            <person name="Lalanne C."/>
            <person name="Gautier V."/>
            <person name="Ament-Velasquez S.L."/>
            <person name="Kruys A."/>
            <person name="Hutchinson M.I."/>
            <person name="Powell A.J."/>
            <person name="Barry K."/>
            <person name="Miller A.N."/>
            <person name="Grigoriev I.V."/>
            <person name="Debuchy R."/>
            <person name="Gladieux P."/>
            <person name="Hiltunen Thoren M."/>
            <person name="Johannesson H."/>
        </authorList>
    </citation>
    <scope>NUCLEOTIDE SEQUENCE</scope>
    <source>
        <strain evidence="3">CBS 232.78</strain>
    </source>
</reference>
<sequence length="730" mass="82055">MEVYKTLYESVLLGGDAVQSEIRLLHVFPSTEEDDPIRCTLSVHILTPTLEFTALSYEWGRPFKPTEEHPAPTLEVNDLAVPVQPNLYHALRHLRENEAEGLVIWVDAICINQKNDEEKAQQVGLMAELYGLAGKTFAWIGVRTKDSDVAMATLERVGWEMLLTKSGKETLGGKSGGSEGDGGTEERPTSALEEFQKLTAGAAAGEWNLQARDELLKLVPDLMREYLPGACFPVSECRGLLSREYWSRMWIQQEIVLSSNVVVCCGHCKVSWDVFEAGIVFIMLLMHHAVYGVISKYTNKNGGMVWDFSKWTDSERKNYELLSPGWSAEASALRRLRRRYSQRRSSSSSSTNEFSLVRLITEAHSNPNVRYEVSWHEDRIYGLAGMAADITYLQRFGFKVAYDVPCTDVYTNLARSIILSGGVDLLALSSFTKVERMPSWAPDWRIPVRIPRCGFPWESQFCATKGLHGPENIGTRKFRPENTGHQAEWDDPLVLTGCVVDVVDHTNSPWRPGDVGCRLQPRQTLGYLLDLQNIIWMAGERQKKLENPIYSASDANTALFSMPVANQLQGGTSIPPEGRTEYLANGYLGVMKDLDRNFIFDTRLWVGFRASFGVKFEGFPDPGDMKTPPPIKDSTAEFNTKDSYYNMMNRQSGTRPFVGDKGYMGLVPDVAEKGDVIVIFRGAKFPYVLRKKVNGKHGGMHELVGEAYVHGVMYGEYVAEGPEWQRFELV</sequence>
<proteinExistence type="predicted"/>
<dbReference type="InterPro" id="IPR010730">
    <property type="entry name" value="HET"/>
</dbReference>
<dbReference type="Pfam" id="PF26639">
    <property type="entry name" value="Het-6_barrel"/>
    <property type="match status" value="1"/>
</dbReference>
<gene>
    <name evidence="3" type="ORF">B0H63DRAFT_524399</name>
</gene>
<dbReference type="Proteomes" id="UP001285441">
    <property type="component" value="Unassembled WGS sequence"/>
</dbReference>
<feature type="region of interest" description="Disordered" evidence="1">
    <location>
        <begin position="168"/>
        <end position="189"/>
    </location>
</feature>
<evidence type="ECO:0000256" key="1">
    <source>
        <dbReference type="SAM" id="MobiDB-lite"/>
    </source>
</evidence>
<evidence type="ECO:0000313" key="4">
    <source>
        <dbReference type="Proteomes" id="UP001285441"/>
    </source>
</evidence>
<dbReference type="Pfam" id="PF06985">
    <property type="entry name" value="HET"/>
    <property type="match status" value="1"/>
</dbReference>